<accession>A0A9D1XVN9</accession>
<keyword evidence="1" id="KW-0732">Signal</keyword>
<dbReference type="Pfam" id="PF19910">
    <property type="entry name" value="DUF6383"/>
    <property type="match status" value="1"/>
</dbReference>
<reference evidence="3" key="2">
    <citation type="submission" date="2021-04" db="EMBL/GenBank/DDBJ databases">
        <authorList>
            <person name="Gilroy R."/>
        </authorList>
    </citation>
    <scope>NUCLEOTIDE SEQUENCE</scope>
    <source>
        <strain evidence="3">ChiHecec2B26-12326</strain>
    </source>
</reference>
<name>A0A9D1XVN9_9BACT</name>
<evidence type="ECO:0000313" key="4">
    <source>
        <dbReference type="Proteomes" id="UP000823847"/>
    </source>
</evidence>
<reference evidence="3" key="1">
    <citation type="journal article" date="2021" name="PeerJ">
        <title>Extensive microbial diversity within the chicken gut microbiome revealed by metagenomics and culture.</title>
        <authorList>
            <person name="Gilroy R."/>
            <person name="Ravi A."/>
            <person name="Getino M."/>
            <person name="Pursley I."/>
            <person name="Horton D.L."/>
            <person name="Alikhan N.F."/>
            <person name="Baker D."/>
            <person name="Gharbi K."/>
            <person name="Hall N."/>
            <person name="Watson M."/>
            <person name="Adriaenssens E.M."/>
            <person name="Foster-Nyarko E."/>
            <person name="Jarju S."/>
            <person name="Secka A."/>
            <person name="Antonio M."/>
            <person name="Oren A."/>
            <person name="Chaudhuri R.R."/>
            <person name="La Ragione R."/>
            <person name="Hildebrand F."/>
            <person name="Pallen M.J."/>
        </authorList>
    </citation>
    <scope>NUCLEOTIDE SEQUENCE</scope>
    <source>
        <strain evidence="3">ChiHecec2B26-12326</strain>
    </source>
</reference>
<evidence type="ECO:0000259" key="2">
    <source>
        <dbReference type="Pfam" id="PF19910"/>
    </source>
</evidence>
<sequence>MNKKFSTLLAGIMLASAFTAGAQTAVKKYENGKSYLLSAEVKGTKYALTVESDATDPNYGKLSVVDANTVNQSIKSTNEALWTVSFTEGVSGNAPKFTFINKATSLTLSLNTTDENEDDVVDDLKIAGSITEWLNTSMTDNGDDNLVAAPLYSYIEANKVVYLDITSGDLTAKIGSPDNAGSAAEFAPYEAAIINNLTAEDLNTQLQTAKSGWFNLTFNRDVTTAGNNLFANTSLKAEPASTNYVKLIAKDKKVKDENGKDVDAYIVVDTAYYAGSENSGALVKFTYANLDEKKNVNELGRWAASYEYNFAYDPTENRLLIKSKGYLKKLDKPRTSGFKGGNMTEWGDGSDATNDKKVENAYIRLAELTSAREITVAGAELANGKDPVDDKENGMLTTVTIGVNANTYVPTTIAEGLYLIKVRTAGSTEVVDGSYFIANLGGAFGYVEQAKNQNFDHMPAAQWYVKQNGTSATAPVEITNREFFDDPKGTTYTLSGQLFKAGDNVFFAGGDTLEFVKVSDESKKNAKLGYKYVTNEEASVETYVFNYLHGLSLEKGLNTPAGKDSIVRVDETGAKAQFRLVSVVTDDSYGLQLDEKETGIANLIRNVYYIKAYDSSKFGGEDRYLNYDETLKKYVMSSTPQAFFLKENNDVDGTHYYALVEANFRATTSGLNYLYSPADAGKKAADVKTLAELKVTEAVVFDEDGNLIVADASEIEEVYGYKNVNGVVTLAQLGQAVPTYGTDGYASHKVSVDDNSLDLTQGSIDDKFDGNTEIRTSAFAVVADDSPLYRRFNGVVPGTNGAEANYGSEANAPLQLKFFRFNNDAEFLAENSKASNAYRDELKDNTISFLGVNNEYQFNEADTLSYTFYVDTAYVRNNTRMPQYMLAVRPEFVEGDTIWCQDPNHKTHADSLNCYHTKIYPSFTRAMYLFNAQDSVTAKNADYEGKAAYGAQGYTRLAFIDAIHANDTLYILKDKSLANDQIDFRNADLFAQKIALGNNMHKNVVFQFRLIDDSNLRFLIESETQEGGKAVLNADLTTARIAPEMGGWVKIQNGVPVIAHYNSFNEAIAQAEIFDVTDEIEFAPTANEDIAVEEGVQVIAGNGAVTIQGAAGKTVVITNILGKAVANTVLTSDNQTINVPAGIVTVAVEGEEAVKAIVK</sequence>
<dbReference type="Proteomes" id="UP000823847">
    <property type="component" value="Unassembled WGS sequence"/>
</dbReference>
<dbReference type="EMBL" id="DXEN01000073">
    <property type="protein sequence ID" value="HIX86899.1"/>
    <property type="molecule type" value="Genomic_DNA"/>
</dbReference>
<proteinExistence type="predicted"/>
<feature type="domain" description="DUF6383" evidence="2">
    <location>
        <begin position="1084"/>
        <end position="1158"/>
    </location>
</feature>
<evidence type="ECO:0000256" key="1">
    <source>
        <dbReference type="SAM" id="SignalP"/>
    </source>
</evidence>
<dbReference type="InterPro" id="IPR045963">
    <property type="entry name" value="DUF6383"/>
</dbReference>
<protein>
    <recommendedName>
        <fullName evidence="2">DUF6383 domain-containing protein</fullName>
    </recommendedName>
</protein>
<dbReference type="AlphaFoldDB" id="A0A9D1XVN9"/>
<gene>
    <name evidence="3" type="ORF">H9848_09890</name>
</gene>
<evidence type="ECO:0000313" key="3">
    <source>
        <dbReference type="EMBL" id="HIX86899.1"/>
    </source>
</evidence>
<feature type="signal peptide" evidence="1">
    <location>
        <begin position="1"/>
        <end position="22"/>
    </location>
</feature>
<organism evidence="3 4">
    <name type="scientific">Candidatus Parabacteroides intestinigallinarum</name>
    <dbReference type="NCBI Taxonomy" id="2838722"/>
    <lineage>
        <taxon>Bacteria</taxon>
        <taxon>Pseudomonadati</taxon>
        <taxon>Bacteroidota</taxon>
        <taxon>Bacteroidia</taxon>
        <taxon>Bacteroidales</taxon>
        <taxon>Tannerellaceae</taxon>
        <taxon>Parabacteroides</taxon>
    </lineage>
</organism>
<feature type="chain" id="PRO_5039578925" description="DUF6383 domain-containing protein" evidence="1">
    <location>
        <begin position="23"/>
        <end position="1159"/>
    </location>
</feature>
<comment type="caution">
    <text evidence="3">The sequence shown here is derived from an EMBL/GenBank/DDBJ whole genome shotgun (WGS) entry which is preliminary data.</text>
</comment>